<protein>
    <submittedName>
        <fullName evidence="2">Uncharacterized protein</fullName>
    </submittedName>
</protein>
<organism evidence="2 3">
    <name type="scientific">Trichoderma asperellum (strain ATCC 204424 / CBS 433.97 / NBRC 101777)</name>
    <dbReference type="NCBI Taxonomy" id="1042311"/>
    <lineage>
        <taxon>Eukaryota</taxon>
        <taxon>Fungi</taxon>
        <taxon>Dikarya</taxon>
        <taxon>Ascomycota</taxon>
        <taxon>Pezizomycotina</taxon>
        <taxon>Sordariomycetes</taxon>
        <taxon>Hypocreomycetidae</taxon>
        <taxon>Hypocreales</taxon>
        <taxon>Hypocreaceae</taxon>
        <taxon>Trichoderma</taxon>
    </lineage>
</organism>
<accession>A0A2T3Z6A0</accession>
<reference evidence="2 3" key="1">
    <citation type="submission" date="2016-07" db="EMBL/GenBank/DDBJ databases">
        <title>Multiple horizontal gene transfer events from other fungi enriched the ability of initially mycotrophic Trichoderma (Ascomycota) to feed on dead plant biomass.</title>
        <authorList>
            <consortium name="DOE Joint Genome Institute"/>
            <person name="Aerts A."/>
            <person name="Atanasova L."/>
            <person name="Chenthamara K."/>
            <person name="Zhang J."/>
            <person name="Grujic M."/>
            <person name="Henrissat B."/>
            <person name="Kuo A."/>
            <person name="Salamov A."/>
            <person name="Lipzen A."/>
            <person name="Labutti K."/>
            <person name="Barry K."/>
            <person name="Miao Y."/>
            <person name="Rahimi M.J."/>
            <person name="Shen Q."/>
            <person name="Grigoriev I.V."/>
            <person name="Kubicek C.P."/>
            <person name="Druzhinina I.S."/>
        </authorList>
    </citation>
    <scope>NUCLEOTIDE SEQUENCE [LARGE SCALE GENOMIC DNA]</scope>
    <source>
        <strain evidence="2 3">CBS 433.97</strain>
    </source>
</reference>
<dbReference type="EMBL" id="KZ679263">
    <property type="protein sequence ID" value="PTB40324.1"/>
    <property type="molecule type" value="Genomic_DNA"/>
</dbReference>
<keyword evidence="1" id="KW-0472">Membrane</keyword>
<keyword evidence="1" id="KW-0812">Transmembrane</keyword>
<name>A0A2T3Z6A0_TRIA4</name>
<proteinExistence type="predicted"/>
<evidence type="ECO:0000313" key="3">
    <source>
        <dbReference type="Proteomes" id="UP000240493"/>
    </source>
</evidence>
<keyword evidence="1" id="KW-1133">Transmembrane helix</keyword>
<dbReference type="AlphaFoldDB" id="A0A2T3Z6A0"/>
<dbReference type="Proteomes" id="UP000240493">
    <property type="component" value="Unassembled WGS sequence"/>
</dbReference>
<evidence type="ECO:0000313" key="2">
    <source>
        <dbReference type="EMBL" id="PTB40324.1"/>
    </source>
</evidence>
<gene>
    <name evidence="2" type="ORF">M441DRAFT_430846</name>
</gene>
<sequence>MPGYAQAVVQSSLVLSWLEVRRGGGVDIWSILGYIVELCYLYNINVLFIQYLHDL</sequence>
<keyword evidence="3" id="KW-1185">Reference proteome</keyword>
<evidence type="ECO:0000256" key="1">
    <source>
        <dbReference type="SAM" id="Phobius"/>
    </source>
</evidence>
<feature type="transmembrane region" description="Helical" evidence="1">
    <location>
        <begin position="28"/>
        <end position="52"/>
    </location>
</feature>